<dbReference type="EMBL" id="DF968413">
    <property type="protein sequence ID" value="GAP52173.1"/>
    <property type="molecule type" value="Genomic_DNA"/>
</dbReference>
<organism evidence="1 2">
    <name type="scientific">Streptomyces azureus</name>
    <dbReference type="NCBI Taxonomy" id="146537"/>
    <lineage>
        <taxon>Bacteria</taxon>
        <taxon>Bacillati</taxon>
        <taxon>Actinomycetota</taxon>
        <taxon>Actinomycetes</taxon>
        <taxon>Kitasatosporales</taxon>
        <taxon>Streptomycetaceae</taxon>
        <taxon>Streptomyces</taxon>
    </lineage>
</organism>
<sequence length="74" mass="8181">MSRRPEALPLLAHAAIEDLPRDVVVPQMAQGVRHAVQPVVEAEPGPLLLSRRALQQPLFVRRVAARARCAAARW</sequence>
<dbReference type="AlphaFoldDB" id="A0A0K8PWR9"/>
<evidence type="ECO:0000313" key="1">
    <source>
        <dbReference type="EMBL" id="GAP52173.1"/>
    </source>
</evidence>
<protein>
    <submittedName>
        <fullName evidence="1">Uncharacterized protein</fullName>
    </submittedName>
</protein>
<evidence type="ECO:0000313" key="2">
    <source>
        <dbReference type="Proteomes" id="UP000053859"/>
    </source>
</evidence>
<gene>
    <name evidence="1" type="ORF">SAZU_7047</name>
</gene>
<reference evidence="1" key="1">
    <citation type="journal article" date="2015" name="Genome Announc.">
        <title>Draft Genome Sequence of Thiostrepton-Producing Streptomyces azureus ATCC 14921.</title>
        <authorList>
            <person name="Sakihara K."/>
            <person name="Maeda J."/>
            <person name="Tashiro K."/>
            <person name="Fujino Y."/>
            <person name="Kuhara S."/>
            <person name="Ohshima T."/>
            <person name="Ogata S."/>
            <person name="Doi K."/>
        </authorList>
    </citation>
    <scope>NUCLEOTIDE SEQUENCE [LARGE SCALE GENOMIC DNA]</scope>
    <source>
        <strain evidence="1">ATCC14921</strain>
    </source>
</reference>
<name>A0A0K8PWR9_STRAJ</name>
<proteinExistence type="predicted"/>
<dbReference type="RefSeq" id="WP_167745795.1">
    <property type="nucleotide sequence ID" value="NZ_DF968413.1"/>
</dbReference>
<accession>A0A0K8PWR9</accession>
<dbReference type="Proteomes" id="UP000053859">
    <property type="component" value="Unassembled WGS sequence"/>
</dbReference>
<keyword evidence="2" id="KW-1185">Reference proteome</keyword>